<dbReference type="PROSITE" id="PS50022">
    <property type="entry name" value="FA58C_3"/>
    <property type="match status" value="2"/>
</dbReference>
<keyword evidence="10" id="KW-0812">Transmembrane</keyword>
<dbReference type="SUPFAM" id="SSF53187">
    <property type="entry name" value="Zn-dependent exopeptidases"/>
    <property type="match status" value="1"/>
</dbReference>
<evidence type="ECO:0000256" key="5">
    <source>
        <dbReference type="ARBA" id="ARBA00022723"/>
    </source>
</evidence>
<feature type="domain" description="Peptidase M14" evidence="12">
    <location>
        <begin position="1044"/>
        <end position="1241"/>
    </location>
</feature>
<keyword evidence="6" id="KW-0862">Zinc</keyword>
<evidence type="ECO:0000313" key="13">
    <source>
        <dbReference type="EMBL" id="KAA8588575.1"/>
    </source>
</evidence>
<keyword evidence="7" id="KW-0482">Metalloprotease</keyword>
<dbReference type="PROSITE" id="PS52035">
    <property type="entry name" value="PEPTIDASE_M14"/>
    <property type="match status" value="1"/>
</dbReference>
<keyword evidence="14" id="KW-1185">Reference proteome</keyword>
<evidence type="ECO:0000256" key="6">
    <source>
        <dbReference type="ARBA" id="ARBA00022833"/>
    </source>
</evidence>
<feature type="region of interest" description="Disordered" evidence="9">
    <location>
        <begin position="93"/>
        <end position="146"/>
    </location>
</feature>
<evidence type="ECO:0000313" key="14">
    <source>
        <dbReference type="Proteomes" id="UP000327493"/>
    </source>
</evidence>
<evidence type="ECO:0000256" key="1">
    <source>
        <dbReference type="ARBA" id="ARBA00001947"/>
    </source>
</evidence>
<dbReference type="GO" id="GO:0005615">
    <property type="term" value="C:extracellular space"/>
    <property type="evidence" value="ECO:0007669"/>
    <property type="project" value="TreeGrafter"/>
</dbReference>
<evidence type="ECO:0000256" key="10">
    <source>
        <dbReference type="SAM" id="Phobius"/>
    </source>
</evidence>
<dbReference type="PROSITE" id="PS00132">
    <property type="entry name" value="CARBOXYPEPT_ZN_1"/>
    <property type="match status" value="1"/>
</dbReference>
<dbReference type="InterPro" id="IPR057247">
    <property type="entry name" value="CARBOXYPEPT_ZN_2"/>
</dbReference>
<reference evidence="13 14" key="1">
    <citation type="submission" date="2019-08" db="EMBL/GenBank/DDBJ databases">
        <title>A chromosome-level genome assembly, high-density linkage maps, and genome scans reveal the genomic architecture of hybrid incompatibilities underlying speciation via character displacement in darters (Percidae: Etheostominae).</title>
        <authorList>
            <person name="Moran R.L."/>
            <person name="Catchen J.M."/>
            <person name="Fuller R.C."/>
        </authorList>
    </citation>
    <scope>NUCLEOTIDE SEQUENCE [LARGE SCALE GENOMIC DNA]</scope>
    <source>
        <strain evidence="13">EspeVRDwgs_2016</strain>
        <tissue evidence="13">Muscle</tissue>
    </source>
</reference>
<dbReference type="CDD" id="cd00057">
    <property type="entry name" value="FA58C"/>
    <property type="match status" value="1"/>
</dbReference>
<dbReference type="EMBL" id="VOFY01000010">
    <property type="protein sequence ID" value="KAA8588575.1"/>
    <property type="molecule type" value="Genomic_DNA"/>
</dbReference>
<dbReference type="InterPro" id="IPR057246">
    <property type="entry name" value="CARBOXYPEPT_ZN_1"/>
</dbReference>
<comment type="cofactor">
    <cofactor evidence="1">
        <name>Zn(2+)</name>
        <dbReference type="ChEBI" id="CHEBI:29105"/>
    </cofactor>
</comment>
<organism evidence="13 14">
    <name type="scientific">Etheostoma spectabile</name>
    <name type="common">orangethroat darter</name>
    <dbReference type="NCBI Taxonomy" id="54343"/>
    <lineage>
        <taxon>Eukaryota</taxon>
        <taxon>Metazoa</taxon>
        <taxon>Chordata</taxon>
        <taxon>Craniata</taxon>
        <taxon>Vertebrata</taxon>
        <taxon>Euteleostomi</taxon>
        <taxon>Actinopterygii</taxon>
        <taxon>Neopterygii</taxon>
        <taxon>Teleostei</taxon>
        <taxon>Neoteleostei</taxon>
        <taxon>Acanthomorphata</taxon>
        <taxon>Eupercaria</taxon>
        <taxon>Perciformes</taxon>
        <taxon>Percoidei</taxon>
        <taxon>Percidae</taxon>
        <taxon>Etheostomatinae</taxon>
        <taxon>Etheostoma</taxon>
    </lineage>
</organism>
<dbReference type="SUPFAM" id="SSF49785">
    <property type="entry name" value="Galactose-binding domain-like"/>
    <property type="match status" value="1"/>
</dbReference>
<dbReference type="PANTHER" id="PTHR11532">
    <property type="entry name" value="PROTEASE M14 CARBOXYPEPTIDASE"/>
    <property type="match status" value="1"/>
</dbReference>
<feature type="region of interest" description="Disordered" evidence="9">
    <location>
        <begin position="164"/>
        <end position="185"/>
    </location>
</feature>
<accession>A0A5J5D7M1</accession>
<dbReference type="PROSITE" id="PS01285">
    <property type="entry name" value="FA58C_1"/>
    <property type="match status" value="1"/>
</dbReference>
<protein>
    <recommendedName>
        <fullName evidence="15">F5/8 type C domain-containing protein</fullName>
    </recommendedName>
</protein>
<dbReference type="AlphaFoldDB" id="A0A5J5D7M1"/>
<feature type="region of interest" description="Disordered" evidence="9">
    <location>
        <begin position="57"/>
        <end position="76"/>
    </location>
</feature>
<feature type="region of interest" description="Disordered" evidence="9">
    <location>
        <begin position="562"/>
        <end position="587"/>
    </location>
</feature>
<evidence type="ECO:0000256" key="9">
    <source>
        <dbReference type="SAM" id="MobiDB-lite"/>
    </source>
</evidence>
<dbReference type="PROSITE" id="PS00133">
    <property type="entry name" value="CARBOXYPEPT_ZN_2"/>
    <property type="match status" value="1"/>
</dbReference>
<keyword evidence="5" id="KW-0479">Metal-binding</keyword>
<feature type="domain" description="F5/8 type C" evidence="11">
    <location>
        <begin position="983"/>
        <end position="1033"/>
    </location>
</feature>
<evidence type="ECO:0000256" key="2">
    <source>
        <dbReference type="ARBA" id="ARBA00005988"/>
    </source>
</evidence>
<dbReference type="Gene3D" id="3.40.630.10">
    <property type="entry name" value="Zn peptidases"/>
    <property type="match status" value="2"/>
</dbReference>
<evidence type="ECO:0000256" key="7">
    <source>
        <dbReference type="ARBA" id="ARBA00023049"/>
    </source>
</evidence>
<keyword evidence="7" id="KW-0378">Hydrolase</keyword>
<evidence type="ECO:0000256" key="4">
    <source>
        <dbReference type="ARBA" id="ARBA00022670"/>
    </source>
</evidence>
<dbReference type="InterPro" id="IPR000834">
    <property type="entry name" value="Peptidase_M14"/>
</dbReference>
<name>A0A5J5D7M1_9PERO</name>
<keyword evidence="4" id="KW-0645">Protease</keyword>
<comment type="caution">
    <text evidence="8">Lacks conserved residue(s) required for the propagation of feature annotation.</text>
</comment>
<keyword evidence="10" id="KW-1133">Transmembrane helix</keyword>
<dbReference type="Pfam" id="PF00754">
    <property type="entry name" value="F5_F8_type_C"/>
    <property type="match status" value="1"/>
</dbReference>
<comment type="caution">
    <text evidence="13">The sequence shown here is derived from an EMBL/GenBank/DDBJ whole genome shotgun (WGS) entry which is preliminary data.</text>
</comment>
<dbReference type="InterPro" id="IPR000421">
    <property type="entry name" value="FA58C"/>
</dbReference>
<feature type="domain" description="F5/8 type C" evidence="11">
    <location>
        <begin position="188"/>
        <end position="290"/>
    </location>
</feature>
<dbReference type="GO" id="GO:0008270">
    <property type="term" value="F:zinc ion binding"/>
    <property type="evidence" value="ECO:0007669"/>
    <property type="project" value="InterPro"/>
</dbReference>
<sequence length="1241" mass="139404">MVLQSGGSGRLNDCLVSEGFLHGRDTMAGALHITLFIFLHIFASFVLISARTANDTSTVGSTVSSDTALPTTESLFPAGKTNVTEVTTTGFTDLQSTAKPPKTTPTTKHLAEDTGKPAGTAVSRKETKEEEGPLELERRSTRSVKVAKKPKTIVKKPKLITKKPKVVKKAKPQVKHSVSQSVARETVPQCPPLGLESLKVKDNQLRASSYKRRGLGPHRGRLNIQSGVDDGDIYDGGWCAQYRDKKQWLEVDALRLTRFTGVILQGRASIWSWNVVHTYKVQFSNDSLVWKPCMNGTIEAFCVSRGASPDSPRPRNEDRAAALRFVAESVLSERKEKEEEDICFNILSSYINSLDDRQWETIRDRMREPLTQAHLAQVSTRIIGVVSELVFQVLVPALTVNLQTQDSMTASPSKSCKEEETPCKHRRSPPIMPASSMLGEMAQQVDQDHEQAADVKSASKKSVSFVDEAVFESATWQDIESFLDPATGEVMSAIVQSLDTCPELTEGPVSRILKQIAMKIQLLKRTGEEKENRCLKEFNMDMHCCSCWWYLHDKRQSSTSKVKETFTNSQKDKIPLETNSEDRDGSPLQDMVITYPMTVSPEEVVKDLSCCRFRAICLRILKGFLMRSRLMFSSYCFKGRAITHEPNVDSVASDMLDTVLDSVKQLSEPEPRKWTFPWQRSENTTVSEKRFVYTAVKLKTSLQETMRKFYNSYKELSDKLREAEKEEARRVLSDLLSNKSDDKAEDSEKGSVVQDPQEVGGIQSFQSTATESMVNSMAGVVKSFLDETEQLLKQDDSSVLGDNAALTGLEQLISQDKLFTFSKMLADKLACMFNEQTQSAPRLLASGRKAWSDSELSQPTRRSVGVIMPTEQVYIFVEEAVKRLMTSLIFPPASWGMGTMIKVQSGTSPTPDWEESTKKYEASIQAYCTLIAQQVIQILGRANASSKLQQEVIEPKKKKNIIHFLQELSNNIMRKCRTRTNKEVFEGNQDTETPVLALFNTSTVARYIRINPQTWYQNGTQGDICLRAEVLGCTLPASSLCCHYLRSVGDTDPHLLMKSVNEACPDITRIYSIGKSYTGLKLYVMEISDNPGKHELGEPEFRYVAGMHGNEVLGRELVLNLMQYMCQEYKRGDQRIVRLVASETRAVINWMQNIPFVLSANLHGGELVVVYPFDMTRDWAPHEHTPTADESFFRWLATVYASTNQVMSNPDRRPCHNKDFIRYNNIINGAAWHNVPGSKNV</sequence>
<dbReference type="PANTHER" id="PTHR11532:SF43">
    <property type="entry name" value="CARBOXYPEPTIDASE X1-RELATED"/>
    <property type="match status" value="1"/>
</dbReference>
<feature type="compositionally biased region" description="Basic and acidic residues" evidence="9">
    <location>
        <begin position="562"/>
        <end position="585"/>
    </location>
</feature>
<feature type="compositionally biased region" description="Low complexity" evidence="9">
    <location>
        <begin position="57"/>
        <end position="67"/>
    </location>
</feature>
<keyword evidence="10" id="KW-0472">Membrane</keyword>
<dbReference type="Proteomes" id="UP000327493">
    <property type="component" value="Chromosome 10"/>
</dbReference>
<feature type="compositionally biased region" description="Basic and acidic residues" evidence="9">
    <location>
        <begin position="123"/>
        <end position="140"/>
    </location>
</feature>
<evidence type="ECO:0000256" key="3">
    <source>
        <dbReference type="ARBA" id="ARBA00022645"/>
    </source>
</evidence>
<feature type="transmembrane region" description="Helical" evidence="10">
    <location>
        <begin position="30"/>
        <end position="50"/>
    </location>
</feature>
<evidence type="ECO:0000259" key="11">
    <source>
        <dbReference type="PROSITE" id="PS50022"/>
    </source>
</evidence>
<gene>
    <name evidence="13" type="ORF">FQN60_009920</name>
</gene>
<comment type="similarity">
    <text evidence="2 8">Belongs to the peptidase M14 family.</text>
</comment>
<feature type="compositionally biased region" description="Basic and acidic residues" evidence="9">
    <location>
        <begin position="739"/>
        <end position="749"/>
    </location>
</feature>
<dbReference type="InterPro" id="IPR008979">
    <property type="entry name" value="Galactose-bd-like_sf"/>
</dbReference>
<dbReference type="GO" id="GO:0006508">
    <property type="term" value="P:proteolysis"/>
    <property type="evidence" value="ECO:0007669"/>
    <property type="project" value="UniProtKB-KW"/>
</dbReference>
<dbReference type="GO" id="GO:0004181">
    <property type="term" value="F:metallocarboxypeptidase activity"/>
    <property type="evidence" value="ECO:0007669"/>
    <property type="project" value="InterPro"/>
</dbReference>
<evidence type="ECO:0000256" key="8">
    <source>
        <dbReference type="PROSITE-ProRule" id="PRU01379"/>
    </source>
</evidence>
<feature type="compositionally biased region" description="Low complexity" evidence="9">
    <location>
        <begin position="99"/>
        <end position="108"/>
    </location>
</feature>
<keyword evidence="3" id="KW-0121">Carboxypeptidase</keyword>
<feature type="region of interest" description="Disordered" evidence="9">
    <location>
        <begin position="408"/>
        <end position="430"/>
    </location>
</feature>
<evidence type="ECO:0008006" key="15">
    <source>
        <dbReference type="Google" id="ProtNLM"/>
    </source>
</evidence>
<proteinExistence type="inferred from homology"/>
<evidence type="ECO:0000259" key="12">
    <source>
        <dbReference type="PROSITE" id="PS52035"/>
    </source>
</evidence>
<dbReference type="InterPro" id="IPR050753">
    <property type="entry name" value="Peptidase_M14_domain"/>
</dbReference>
<dbReference type="Pfam" id="PF00246">
    <property type="entry name" value="Peptidase_M14"/>
    <property type="match status" value="2"/>
</dbReference>
<feature type="region of interest" description="Disordered" evidence="9">
    <location>
        <begin position="733"/>
        <end position="756"/>
    </location>
</feature>
<dbReference type="Gene3D" id="2.60.120.260">
    <property type="entry name" value="Galactose-binding domain-like"/>
    <property type="match status" value="2"/>
</dbReference>
<feature type="compositionally biased region" description="Basic residues" evidence="9">
    <location>
        <begin position="164"/>
        <end position="174"/>
    </location>
</feature>